<comment type="catalytic activity">
    <reaction evidence="9">
        <text>ATP + H2O = ADP + phosphate + H(+)</text>
        <dbReference type="Rhea" id="RHEA:13065"/>
        <dbReference type="ChEBI" id="CHEBI:15377"/>
        <dbReference type="ChEBI" id="CHEBI:15378"/>
        <dbReference type="ChEBI" id="CHEBI:30616"/>
        <dbReference type="ChEBI" id="CHEBI:43474"/>
        <dbReference type="ChEBI" id="CHEBI:456216"/>
        <dbReference type="EC" id="5.6.2.4"/>
    </reaction>
</comment>
<evidence type="ECO:0000256" key="8">
    <source>
        <dbReference type="ARBA" id="ARBA00034808"/>
    </source>
</evidence>
<dbReference type="Pfam" id="PF00580">
    <property type="entry name" value="UvrD-helicase"/>
    <property type="match status" value="1"/>
</dbReference>
<dbReference type="GO" id="GO:0005524">
    <property type="term" value="F:ATP binding"/>
    <property type="evidence" value="ECO:0007669"/>
    <property type="project" value="UniProtKB-KW"/>
</dbReference>
<comment type="similarity">
    <text evidence="1">Belongs to the helicase family. UvrD subfamily.</text>
</comment>
<evidence type="ECO:0000256" key="5">
    <source>
        <dbReference type="ARBA" id="ARBA00022840"/>
    </source>
</evidence>
<sequence>MLKLADPPPALFERLNPEQHAAVAHDAARALLLVAGAGSGKTMTLAARVARLVLDGADPQRLLLLTFSRRAAVELERRAAHALRDALGLPATRTPPRLPWAGTFHSVAARLLREHAAAIGLGESFTILDRADAEDLIALQREALDLGSTRQRFPLKGTCLAIYSRTVNSATPLGDVLRAHYPWCAPRENELKALFGAYARVKMRQQVLDYDDLLLYWARMMDQPALAAALSARFDHVLVDEYQDTNRLQASIVRALRPDGSGVTVVGDDAQAIYGFRAAELRNILDFPAQYDPPAAVLTLQRNYRSTQAILDAANAVIEQAAERHAKRLWSERAGGERPQLVTVADEAAQAQWVADRVLERREAGIALKRQAVLLRSAAHGAALELELTRRRIPFVKFGGLRFLESAHVKDLLSLLRWAHNPRHALAAFRVVQLLPGVGGAHARRLLDALAAAADPDAALQAWRAPAAARDDWAQLREVHAALRRSDWPRDVELALDWYAPHLEQLHDDAAARLADLRQLQQLAAAHGSRERFLAELTLDPPAASSDEAGEPLRDEDYLIVSTIHAAKGQEWRAVYLLNAVDGCLPSDLAGRDGLGEELRLLYVAMTRARDHLDVLLPQRFYVTQQAARGDRHVYALRSRFITPQVAALCDEVAPPAAHTPAGGALPAAPGLAAGVAAMWD</sequence>
<feature type="domain" description="UvrD-like helicase ATP-binding" evidence="10">
    <location>
        <begin position="14"/>
        <end position="307"/>
    </location>
</feature>
<reference evidence="12" key="1">
    <citation type="submission" date="2016-10" db="EMBL/GenBank/DDBJ databases">
        <title>Sequence of Gallionella enrichment culture.</title>
        <authorList>
            <person name="Poehlein A."/>
            <person name="Muehling M."/>
            <person name="Daniel R."/>
        </authorList>
    </citation>
    <scope>NUCLEOTIDE SEQUENCE</scope>
</reference>
<dbReference type="Gene3D" id="1.10.10.160">
    <property type="match status" value="1"/>
</dbReference>
<protein>
    <recommendedName>
        <fullName evidence="8">DNA 3'-5' helicase</fullName>
        <ecNumber evidence="8">5.6.2.4</ecNumber>
    </recommendedName>
</protein>
<comment type="catalytic activity">
    <reaction evidence="7">
        <text>Couples ATP hydrolysis with the unwinding of duplex DNA by translocating in the 3'-5' direction.</text>
        <dbReference type="EC" id="5.6.2.4"/>
    </reaction>
</comment>
<dbReference type="CDD" id="cd17932">
    <property type="entry name" value="DEXQc_UvrD"/>
    <property type="match status" value="1"/>
</dbReference>
<dbReference type="InterPro" id="IPR013986">
    <property type="entry name" value="DExx_box_DNA_helicase_dom_sf"/>
</dbReference>
<dbReference type="GO" id="GO:0000725">
    <property type="term" value="P:recombinational repair"/>
    <property type="evidence" value="ECO:0007669"/>
    <property type="project" value="TreeGrafter"/>
</dbReference>
<evidence type="ECO:0000256" key="9">
    <source>
        <dbReference type="ARBA" id="ARBA00048988"/>
    </source>
</evidence>
<evidence type="ECO:0000256" key="4">
    <source>
        <dbReference type="ARBA" id="ARBA00022806"/>
    </source>
</evidence>
<keyword evidence="4 12" id="KW-0347">Helicase</keyword>
<dbReference type="GO" id="GO:0016887">
    <property type="term" value="F:ATP hydrolysis activity"/>
    <property type="evidence" value="ECO:0007669"/>
    <property type="project" value="RHEA"/>
</dbReference>
<dbReference type="PROSITE" id="PS51217">
    <property type="entry name" value="UVRD_HELICASE_CTER"/>
    <property type="match status" value="1"/>
</dbReference>
<name>A0A1J5Q2P4_9ZZZZ</name>
<dbReference type="PROSITE" id="PS51198">
    <property type="entry name" value="UVRD_HELICASE_ATP_BIND"/>
    <property type="match status" value="1"/>
</dbReference>
<dbReference type="InterPro" id="IPR000212">
    <property type="entry name" value="DNA_helicase_UvrD/REP"/>
</dbReference>
<evidence type="ECO:0000259" key="11">
    <source>
        <dbReference type="PROSITE" id="PS51217"/>
    </source>
</evidence>
<dbReference type="InterPro" id="IPR027417">
    <property type="entry name" value="P-loop_NTPase"/>
</dbReference>
<dbReference type="EMBL" id="MLJW01001582">
    <property type="protein sequence ID" value="OIQ77576.1"/>
    <property type="molecule type" value="Genomic_DNA"/>
</dbReference>
<evidence type="ECO:0000313" key="12">
    <source>
        <dbReference type="EMBL" id="OIQ77576.1"/>
    </source>
</evidence>
<evidence type="ECO:0000256" key="2">
    <source>
        <dbReference type="ARBA" id="ARBA00022741"/>
    </source>
</evidence>
<feature type="domain" description="UvrD-like helicase C-terminal" evidence="11">
    <location>
        <begin position="308"/>
        <end position="569"/>
    </location>
</feature>
<evidence type="ECO:0000256" key="1">
    <source>
        <dbReference type="ARBA" id="ARBA00009922"/>
    </source>
</evidence>
<dbReference type="EC" id="5.6.2.4" evidence="8"/>
<comment type="caution">
    <text evidence="12">The sequence shown here is derived from an EMBL/GenBank/DDBJ whole genome shotgun (WGS) entry which is preliminary data.</text>
</comment>
<keyword evidence="3 12" id="KW-0378">Hydrolase</keyword>
<evidence type="ECO:0000256" key="7">
    <source>
        <dbReference type="ARBA" id="ARBA00034617"/>
    </source>
</evidence>
<gene>
    <name evidence="12" type="primary">uvrD_10</name>
    <name evidence="12" type="ORF">GALL_407280</name>
</gene>
<dbReference type="PANTHER" id="PTHR11070">
    <property type="entry name" value="UVRD / RECB / PCRA DNA HELICASE FAMILY MEMBER"/>
    <property type="match status" value="1"/>
</dbReference>
<dbReference type="Pfam" id="PF13361">
    <property type="entry name" value="UvrD_C"/>
    <property type="match status" value="2"/>
</dbReference>
<dbReference type="PANTHER" id="PTHR11070:SF3">
    <property type="entry name" value="DNA 3'-5' HELICASE"/>
    <property type="match status" value="1"/>
</dbReference>
<proteinExistence type="inferred from homology"/>
<dbReference type="SUPFAM" id="SSF52540">
    <property type="entry name" value="P-loop containing nucleoside triphosphate hydrolases"/>
    <property type="match status" value="1"/>
</dbReference>
<evidence type="ECO:0000256" key="6">
    <source>
        <dbReference type="ARBA" id="ARBA00023235"/>
    </source>
</evidence>
<dbReference type="GO" id="GO:0043138">
    <property type="term" value="F:3'-5' DNA helicase activity"/>
    <property type="evidence" value="ECO:0007669"/>
    <property type="project" value="UniProtKB-EC"/>
</dbReference>
<dbReference type="Gene3D" id="1.10.486.10">
    <property type="entry name" value="PCRA, domain 4"/>
    <property type="match status" value="1"/>
</dbReference>
<keyword evidence="5" id="KW-0067">ATP-binding</keyword>
<dbReference type="GO" id="GO:0005829">
    <property type="term" value="C:cytosol"/>
    <property type="evidence" value="ECO:0007669"/>
    <property type="project" value="TreeGrafter"/>
</dbReference>
<evidence type="ECO:0000256" key="3">
    <source>
        <dbReference type="ARBA" id="ARBA00022801"/>
    </source>
</evidence>
<dbReference type="Gene3D" id="3.40.50.300">
    <property type="entry name" value="P-loop containing nucleotide triphosphate hydrolases"/>
    <property type="match status" value="2"/>
</dbReference>
<keyword evidence="2" id="KW-0547">Nucleotide-binding</keyword>
<dbReference type="AlphaFoldDB" id="A0A1J5Q2P4"/>
<dbReference type="InterPro" id="IPR014017">
    <property type="entry name" value="DNA_helicase_UvrD-like_C"/>
</dbReference>
<organism evidence="12">
    <name type="scientific">mine drainage metagenome</name>
    <dbReference type="NCBI Taxonomy" id="410659"/>
    <lineage>
        <taxon>unclassified sequences</taxon>
        <taxon>metagenomes</taxon>
        <taxon>ecological metagenomes</taxon>
    </lineage>
</organism>
<dbReference type="GO" id="GO:0003677">
    <property type="term" value="F:DNA binding"/>
    <property type="evidence" value="ECO:0007669"/>
    <property type="project" value="InterPro"/>
</dbReference>
<keyword evidence="6" id="KW-0413">Isomerase</keyword>
<dbReference type="InterPro" id="IPR014016">
    <property type="entry name" value="UvrD-like_ATP-bd"/>
</dbReference>
<evidence type="ECO:0000259" key="10">
    <source>
        <dbReference type="PROSITE" id="PS51198"/>
    </source>
</evidence>
<accession>A0A1J5Q2P4</accession>